<feature type="compositionally biased region" description="Low complexity" evidence="1">
    <location>
        <begin position="285"/>
        <end position="299"/>
    </location>
</feature>
<feature type="region of interest" description="Disordered" evidence="1">
    <location>
        <begin position="28"/>
        <end position="52"/>
    </location>
</feature>
<evidence type="ECO:0000313" key="3">
    <source>
        <dbReference type="Proteomes" id="UP000515150"/>
    </source>
</evidence>
<accession>A0A6P7KVA6</accession>
<dbReference type="GeneID" id="114843747"/>
<feature type="compositionally biased region" description="Low complexity" evidence="1">
    <location>
        <begin position="247"/>
        <end position="274"/>
    </location>
</feature>
<reference evidence="4" key="1">
    <citation type="submission" date="2025-08" db="UniProtKB">
        <authorList>
            <consortium name="RefSeq"/>
        </authorList>
    </citation>
    <scope>IDENTIFICATION</scope>
</reference>
<feature type="signal peptide" evidence="2">
    <location>
        <begin position="1"/>
        <end position="18"/>
    </location>
</feature>
<feature type="chain" id="PRO_5040975130" evidence="2">
    <location>
        <begin position="19"/>
        <end position="310"/>
    </location>
</feature>
<feature type="region of interest" description="Disordered" evidence="1">
    <location>
        <begin position="241"/>
        <end position="310"/>
    </location>
</feature>
<evidence type="ECO:0000256" key="1">
    <source>
        <dbReference type="SAM" id="MobiDB-lite"/>
    </source>
</evidence>
<protein>
    <submittedName>
        <fullName evidence="4">Basic proline-rich protein-like</fullName>
    </submittedName>
</protein>
<feature type="region of interest" description="Disordered" evidence="1">
    <location>
        <begin position="158"/>
        <end position="187"/>
    </location>
</feature>
<organism evidence="3 4">
    <name type="scientific">Betta splendens</name>
    <name type="common">Siamese fighting fish</name>
    <dbReference type="NCBI Taxonomy" id="158456"/>
    <lineage>
        <taxon>Eukaryota</taxon>
        <taxon>Metazoa</taxon>
        <taxon>Chordata</taxon>
        <taxon>Craniata</taxon>
        <taxon>Vertebrata</taxon>
        <taxon>Euteleostomi</taxon>
        <taxon>Actinopterygii</taxon>
        <taxon>Neopterygii</taxon>
        <taxon>Teleostei</taxon>
        <taxon>Neoteleostei</taxon>
        <taxon>Acanthomorphata</taxon>
        <taxon>Anabantaria</taxon>
        <taxon>Anabantiformes</taxon>
        <taxon>Anabantoidei</taxon>
        <taxon>Osphronemidae</taxon>
        <taxon>Betta</taxon>
    </lineage>
</organism>
<dbReference type="AlphaFoldDB" id="A0A6P7KVA6"/>
<evidence type="ECO:0000313" key="4">
    <source>
        <dbReference type="RefSeq" id="XP_028986432.3"/>
    </source>
</evidence>
<proteinExistence type="predicted"/>
<keyword evidence="3" id="KW-1185">Reference proteome</keyword>
<dbReference type="Proteomes" id="UP000515150">
    <property type="component" value="Chromosome 1"/>
</dbReference>
<name>A0A6P7KVA6_BETSP</name>
<evidence type="ECO:0000256" key="2">
    <source>
        <dbReference type="SAM" id="SignalP"/>
    </source>
</evidence>
<dbReference type="RefSeq" id="XP_028986432.3">
    <property type="nucleotide sequence ID" value="XM_029130599.3"/>
</dbReference>
<dbReference type="InParanoid" id="A0A6P7KVA6"/>
<feature type="compositionally biased region" description="Polar residues" evidence="1">
    <location>
        <begin position="300"/>
        <end position="310"/>
    </location>
</feature>
<keyword evidence="2" id="KW-0732">Signal</keyword>
<gene>
    <name evidence="4" type="primary">LOC114843747</name>
</gene>
<dbReference type="KEGG" id="bspl:114843747"/>
<dbReference type="OrthoDB" id="8965022at2759"/>
<feature type="compositionally biased region" description="Pro residues" evidence="1">
    <location>
        <begin position="158"/>
        <end position="169"/>
    </location>
</feature>
<sequence>MEMFVLILSASFSIMASAVPVRDALPPSLSQGGATQAPPIQPAEGQTPQAAALPSPVLEQAQAGVPRQPGPQGGPDLLPFLQQYTWSPIGGTAAMMPLQPGVQESLPVNQPALPLPLPVPQQPLVFPPYGYFPLFLSPYTNQLFSPYSFPVRFEPPLPQTPAAPAPNSPLLPAEASPVAAPSGDAPQPVLQNGQIMYMLQQPGSAPLGSLSSEELEIAAKLSQLGAYRPTVLQPVQQAAGLANPDQRGPAPTDGAPPAAGPLAQRPAGAGPRPGTSRVPAGSEKAAQATVQAPVQAKVQRSQGNCGHQQQ</sequence>